<accession>A0A344TQZ4</accession>
<dbReference type="RefSeq" id="WP_114069827.1">
    <property type="nucleotide sequence ID" value="NZ_CP030850.1"/>
</dbReference>
<dbReference type="Pfam" id="PF07676">
    <property type="entry name" value="PD40"/>
    <property type="match status" value="3"/>
</dbReference>
<dbReference type="EMBL" id="CP030850">
    <property type="protein sequence ID" value="AXE21065.1"/>
    <property type="molecule type" value="Genomic_DNA"/>
</dbReference>
<dbReference type="InterPro" id="IPR011042">
    <property type="entry name" value="6-blade_b-propeller_TolB-like"/>
</dbReference>
<dbReference type="SUPFAM" id="SSF54427">
    <property type="entry name" value="NTF2-like"/>
    <property type="match status" value="1"/>
</dbReference>
<dbReference type="KEGG" id="run:DR864_26675"/>
<protein>
    <recommendedName>
        <fullName evidence="4">WD40-like Beta Propeller Repeat</fullName>
    </recommendedName>
</protein>
<name>A0A344TQZ4_9BACT</name>
<dbReference type="Gene3D" id="2.120.10.30">
    <property type="entry name" value="TolB, C-terminal domain"/>
    <property type="match status" value="1"/>
</dbReference>
<reference evidence="2 3" key="1">
    <citation type="submission" date="2018-07" db="EMBL/GenBank/DDBJ databases">
        <title>Genome sequencing of Runella.</title>
        <authorList>
            <person name="Baek M.-G."/>
            <person name="Yi H."/>
        </authorList>
    </citation>
    <scope>NUCLEOTIDE SEQUENCE [LARGE SCALE GENOMIC DNA]</scope>
    <source>
        <strain evidence="2 3">HYN0085</strain>
    </source>
</reference>
<dbReference type="Proteomes" id="UP000251993">
    <property type="component" value="Chromosome"/>
</dbReference>
<gene>
    <name evidence="2" type="ORF">DR864_26675</name>
</gene>
<sequence>MKTPLLLLITLFFSFLSIYAQKTDRQLAEETLRNYMDGGTYGDTVKMMAVFHPTATMKFVDKKTGTFRDVPIAQYLDSVRRNAGVKSNRQTRIVYLDIIGTAAHAKLELDYPTFQFIDFFNLLKTDGQWKVVSKIFYRLDKAPLLAKDTISTNDVFGFALAPGEQQAYFVKSYGGRDSLHLFETQKKNGQWTIPQKASFSGKYKDIDPAFSPSGNVLIFNSNRPTTTSDKNLDFNIWGIRKQSQGWSEPFSLGTVVNSDSSDFYATLAANGNLYFTSLRLGGLGGTDIWRSVFKNGVYQKPENLGSIINSQKGESNPFISPDEKYLIFLSDTEGGLGDSDLYISFQQNGQWSIPQNLGPDINTPLAEFAPSLSPDGKTLFFGRIKRGKPQVENIYYVNDFDKIVAQFLK</sequence>
<dbReference type="InterPro" id="IPR011659">
    <property type="entry name" value="WD40"/>
</dbReference>
<dbReference type="InterPro" id="IPR039437">
    <property type="entry name" value="FrzH/put_lumazine-bd"/>
</dbReference>
<dbReference type="Pfam" id="PF12893">
    <property type="entry name" value="Lumazine_bd_2"/>
    <property type="match status" value="1"/>
</dbReference>
<dbReference type="AlphaFoldDB" id="A0A344TQZ4"/>
<evidence type="ECO:0000313" key="3">
    <source>
        <dbReference type="Proteomes" id="UP000251993"/>
    </source>
</evidence>
<dbReference type="InterPro" id="IPR032710">
    <property type="entry name" value="NTF2-like_dom_sf"/>
</dbReference>
<keyword evidence="3" id="KW-1185">Reference proteome</keyword>
<proteinExistence type="predicted"/>
<evidence type="ECO:0008006" key="4">
    <source>
        <dbReference type="Google" id="ProtNLM"/>
    </source>
</evidence>
<evidence type="ECO:0000256" key="1">
    <source>
        <dbReference type="SAM" id="SignalP"/>
    </source>
</evidence>
<evidence type="ECO:0000313" key="2">
    <source>
        <dbReference type="EMBL" id="AXE21065.1"/>
    </source>
</evidence>
<organism evidence="2 3">
    <name type="scientific">Runella rosea</name>
    <dbReference type="NCBI Taxonomy" id="2259595"/>
    <lineage>
        <taxon>Bacteria</taxon>
        <taxon>Pseudomonadati</taxon>
        <taxon>Bacteroidota</taxon>
        <taxon>Cytophagia</taxon>
        <taxon>Cytophagales</taxon>
        <taxon>Spirosomataceae</taxon>
        <taxon>Runella</taxon>
    </lineage>
</organism>
<dbReference type="SUPFAM" id="SSF82171">
    <property type="entry name" value="DPP6 N-terminal domain-like"/>
    <property type="match status" value="1"/>
</dbReference>
<dbReference type="Gene3D" id="3.10.450.50">
    <property type="match status" value="1"/>
</dbReference>
<dbReference type="OrthoDB" id="9809364at2"/>
<feature type="chain" id="PRO_5016855702" description="WD40-like Beta Propeller Repeat" evidence="1">
    <location>
        <begin position="21"/>
        <end position="409"/>
    </location>
</feature>
<feature type="signal peptide" evidence="1">
    <location>
        <begin position="1"/>
        <end position="20"/>
    </location>
</feature>
<keyword evidence="1" id="KW-0732">Signal</keyword>